<dbReference type="AlphaFoldDB" id="A0A0G1ZF42"/>
<name>A0A0G1ZF42_9BACT</name>
<dbReference type="PATRIC" id="fig|1618674.3.peg.584"/>
<sequence length="295" mass="34038">MTNVYIGESVHRGKRRLIGYAEADRLRHMYMIGKTGVGKSTVFQNMCLQDIENGRGVCYIDPHGESIDWLLAHIPKSRLQDVVLFDPSDTEFPFGLNLLEAHDEFEKDFLVNECIQIFYKLFDPKKTGVIGPQFEHWLRNAAQTVMAGPEGGSILEIPRLFVDREFEKKKRAHLTDPLVIDFWTKQMVHTSNFHKSEMLNYFMSKFGPFINNSLMRNIMSQHVSSFEFDTLMDGKKIVLVNLSKGKIGEINAHMLGLIVMSRLQMATLKRANRASDRRTPFYLYVDEFQNFATDT</sequence>
<dbReference type="SUPFAM" id="SSF52540">
    <property type="entry name" value="P-loop containing nucleoside triphosphate hydrolases"/>
    <property type="match status" value="1"/>
</dbReference>
<proteinExistence type="predicted"/>
<dbReference type="Proteomes" id="UP000034185">
    <property type="component" value="Unassembled WGS sequence"/>
</dbReference>
<accession>A0A0G1ZF42</accession>
<evidence type="ECO:0008006" key="3">
    <source>
        <dbReference type="Google" id="ProtNLM"/>
    </source>
</evidence>
<dbReference type="InterPro" id="IPR027417">
    <property type="entry name" value="P-loop_NTPase"/>
</dbReference>
<comment type="caution">
    <text evidence="1">The sequence shown here is derived from an EMBL/GenBank/DDBJ whole genome shotgun (WGS) entry which is preliminary data.</text>
</comment>
<feature type="non-terminal residue" evidence="1">
    <location>
        <position position="295"/>
    </location>
</feature>
<evidence type="ECO:0000313" key="1">
    <source>
        <dbReference type="EMBL" id="KKW26482.1"/>
    </source>
</evidence>
<gene>
    <name evidence="1" type="ORF">UY70_C0023G0017</name>
</gene>
<protein>
    <recommendedName>
        <fullName evidence="3">Type IV secretion system coupling protein TraD DNA-binding domain-containing protein</fullName>
    </recommendedName>
</protein>
<dbReference type="Gene3D" id="3.40.50.300">
    <property type="entry name" value="P-loop containing nucleotide triphosphate hydrolases"/>
    <property type="match status" value="1"/>
</dbReference>
<dbReference type="EMBL" id="LCRA01000023">
    <property type="protein sequence ID" value="KKW26482.1"/>
    <property type="molecule type" value="Genomic_DNA"/>
</dbReference>
<evidence type="ECO:0000313" key="2">
    <source>
        <dbReference type="Proteomes" id="UP000034185"/>
    </source>
</evidence>
<reference evidence="1 2" key="1">
    <citation type="journal article" date="2015" name="Nature">
        <title>rRNA introns, odd ribosomes, and small enigmatic genomes across a large radiation of phyla.</title>
        <authorList>
            <person name="Brown C.T."/>
            <person name="Hug L.A."/>
            <person name="Thomas B.C."/>
            <person name="Sharon I."/>
            <person name="Castelle C.J."/>
            <person name="Singh A."/>
            <person name="Wilkins M.J."/>
            <person name="Williams K.H."/>
            <person name="Banfield J.F."/>
        </authorList>
    </citation>
    <scope>NUCLEOTIDE SEQUENCE [LARGE SCALE GENOMIC DNA]</scope>
</reference>
<organism evidence="1 2">
    <name type="scientific">Candidatus Kaiserbacteria bacterium GW2011_GWB1_52_6</name>
    <dbReference type="NCBI Taxonomy" id="1618674"/>
    <lineage>
        <taxon>Bacteria</taxon>
        <taxon>Candidatus Kaiseribacteriota</taxon>
    </lineage>
</organism>